<keyword evidence="3 6" id="KW-0713">Self-incompatibility</keyword>
<gene>
    <name evidence="7" type="ORF">T459_26302</name>
</gene>
<evidence type="ECO:0000256" key="1">
    <source>
        <dbReference type="ARBA" id="ARBA00004613"/>
    </source>
</evidence>
<name>A0A2G2YN80_CAPAN</name>
<sequence>MVRFLMKIIFLLFTIMPYNVHGYKRHVYVLNNLPQNSPKLKVHCASGDDDLGYHYPKVGEDFDWEFNAWSNTLFFCYFWWGDKDNVFDVFNSPNFCVKDASKLVPQYPSKCYWKVMGDGFYLGYEDNNGGKIIYQKYRDW</sequence>
<dbReference type="GO" id="GO:0060320">
    <property type="term" value="P:rejection of self pollen"/>
    <property type="evidence" value="ECO:0007669"/>
    <property type="project" value="UniProtKB-KW"/>
</dbReference>
<dbReference type="Gramene" id="PHT71198">
    <property type="protein sequence ID" value="PHT71198"/>
    <property type="gene ID" value="T459_26302"/>
</dbReference>
<reference evidence="7 8" key="2">
    <citation type="journal article" date="2017" name="Genome Biol.">
        <title>New reference genome sequences of hot pepper reveal the massive evolution of plant disease-resistance genes by retroduplication.</title>
        <authorList>
            <person name="Kim S."/>
            <person name="Park J."/>
            <person name="Yeom S.I."/>
            <person name="Kim Y.M."/>
            <person name="Seo E."/>
            <person name="Kim K.T."/>
            <person name="Kim M.S."/>
            <person name="Lee J.M."/>
            <person name="Cheong K."/>
            <person name="Shin H.S."/>
            <person name="Kim S.B."/>
            <person name="Han K."/>
            <person name="Lee J."/>
            <person name="Park M."/>
            <person name="Lee H.A."/>
            <person name="Lee H.Y."/>
            <person name="Lee Y."/>
            <person name="Oh S."/>
            <person name="Lee J.H."/>
            <person name="Choi E."/>
            <person name="Choi E."/>
            <person name="Lee S.E."/>
            <person name="Jeon J."/>
            <person name="Kim H."/>
            <person name="Choi G."/>
            <person name="Song H."/>
            <person name="Lee J."/>
            <person name="Lee S.C."/>
            <person name="Kwon J.K."/>
            <person name="Lee H.Y."/>
            <person name="Koo N."/>
            <person name="Hong Y."/>
            <person name="Kim R.W."/>
            <person name="Kang W.H."/>
            <person name="Huh J.H."/>
            <person name="Kang B.C."/>
            <person name="Yang T.J."/>
            <person name="Lee Y.H."/>
            <person name="Bennetzen J.L."/>
            <person name="Choi D."/>
        </authorList>
    </citation>
    <scope>NUCLEOTIDE SEQUENCE [LARGE SCALE GENOMIC DNA]</scope>
    <source>
        <strain evidence="8">cv. CM334</strain>
    </source>
</reference>
<evidence type="ECO:0000313" key="8">
    <source>
        <dbReference type="Proteomes" id="UP000222542"/>
    </source>
</evidence>
<evidence type="ECO:0000256" key="3">
    <source>
        <dbReference type="ARBA" id="ARBA00022471"/>
    </source>
</evidence>
<dbReference type="GO" id="GO:0005576">
    <property type="term" value="C:extracellular region"/>
    <property type="evidence" value="ECO:0007669"/>
    <property type="project" value="UniProtKB-SubCell"/>
</dbReference>
<dbReference type="InterPro" id="IPR010264">
    <property type="entry name" value="Self-incomp_S1"/>
</dbReference>
<evidence type="ECO:0000256" key="2">
    <source>
        <dbReference type="ARBA" id="ARBA00005581"/>
    </source>
</evidence>
<comment type="similarity">
    <text evidence="2 6">Belongs to the plant self-incompatibility (S1) protein family.</text>
</comment>
<keyword evidence="4 6" id="KW-0964">Secreted</keyword>
<evidence type="ECO:0000256" key="4">
    <source>
        <dbReference type="ARBA" id="ARBA00022525"/>
    </source>
</evidence>
<dbReference type="PANTHER" id="PTHR31232">
    <property type="match status" value="1"/>
</dbReference>
<accession>A0A2G2YN80</accession>
<dbReference type="PANTHER" id="PTHR31232:SF61">
    <property type="entry name" value="S-PROTEIN HOMOLOG"/>
    <property type="match status" value="1"/>
</dbReference>
<organism evidence="7 8">
    <name type="scientific">Capsicum annuum</name>
    <name type="common">Capsicum pepper</name>
    <dbReference type="NCBI Taxonomy" id="4072"/>
    <lineage>
        <taxon>Eukaryota</taxon>
        <taxon>Viridiplantae</taxon>
        <taxon>Streptophyta</taxon>
        <taxon>Embryophyta</taxon>
        <taxon>Tracheophyta</taxon>
        <taxon>Spermatophyta</taxon>
        <taxon>Magnoliopsida</taxon>
        <taxon>eudicotyledons</taxon>
        <taxon>Gunneridae</taxon>
        <taxon>Pentapetalae</taxon>
        <taxon>asterids</taxon>
        <taxon>lamiids</taxon>
        <taxon>Solanales</taxon>
        <taxon>Solanaceae</taxon>
        <taxon>Solanoideae</taxon>
        <taxon>Capsiceae</taxon>
        <taxon>Capsicum</taxon>
    </lineage>
</organism>
<dbReference type="Proteomes" id="UP000222542">
    <property type="component" value="Unassembled WGS sequence"/>
</dbReference>
<feature type="signal peptide" evidence="6">
    <location>
        <begin position="1"/>
        <end position="22"/>
    </location>
</feature>
<keyword evidence="5 6" id="KW-0732">Signal</keyword>
<dbReference type="AlphaFoldDB" id="A0A2G2YN80"/>
<comment type="caution">
    <text evidence="7">The sequence shown here is derived from an EMBL/GenBank/DDBJ whole genome shotgun (WGS) entry which is preliminary data.</text>
</comment>
<dbReference type="Pfam" id="PF05938">
    <property type="entry name" value="Self-incomp_S1"/>
    <property type="match status" value="1"/>
</dbReference>
<dbReference type="OMA" id="HWSFCAT"/>
<feature type="chain" id="PRO_5025091944" description="S-protein homolog" evidence="6">
    <location>
        <begin position="23"/>
        <end position="140"/>
    </location>
</feature>
<keyword evidence="8" id="KW-1185">Reference proteome</keyword>
<comment type="subcellular location">
    <subcellularLocation>
        <location evidence="1 6">Secreted</location>
    </subcellularLocation>
</comment>
<dbReference type="EMBL" id="AYRZ02000010">
    <property type="protein sequence ID" value="PHT71198.1"/>
    <property type="molecule type" value="Genomic_DNA"/>
</dbReference>
<protein>
    <recommendedName>
        <fullName evidence="6">S-protein homolog</fullName>
    </recommendedName>
</protein>
<reference evidence="7 8" key="1">
    <citation type="journal article" date="2014" name="Nat. Genet.">
        <title>Genome sequence of the hot pepper provides insights into the evolution of pungency in Capsicum species.</title>
        <authorList>
            <person name="Kim S."/>
            <person name="Park M."/>
            <person name="Yeom S.I."/>
            <person name="Kim Y.M."/>
            <person name="Lee J.M."/>
            <person name="Lee H.A."/>
            <person name="Seo E."/>
            <person name="Choi J."/>
            <person name="Cheong K."/>
            <person name="Kim K.T."/>
            <person name="Jung K."/>
            <person name="Lee G.W."/>
            <person name="Oh S.K."/>
            <person name="Bae C."/>
            <person name="Kim S.B."/>
            <person name="Lee H.Y."/>
            <person name="Kim S.Y."/>
            <person name="Kim M.S."/>
            <person name="Kang B.C."/>
            <person name="Jo Y.D."/>
            <person name="Yang H.B."/>
            <person name="Jeong H.J."/>
            <person name="Kang W.H."/>
            <person name="Kwon J.K."/>
            <person name="Shin C."/>
            <person name="Lim J.Y."/>
            <person name="Park J.H."/>
            <person name="Huh J.H."/>
            <person name="Kim J.S."/>
            <person name="Kim B.D."/>
            <person name="Cohen O."/>
            <person name="Paran I."/>
            <person name="Suh M.C."/>
            <person name="Lee S.B."/>
            <person name="Kim Y.K."/>
            <person name="Shin Y."/>
            <person name="Noh S.J."/>
            <person name="Park J."/>
            <person name="Seo Y.S."/>
            <person name="Kwon S.Y."/>
            <person name="Kim H.A."/>
            <person name="Park J.M."/>
            <person name="Kim H.J."/>
            <person name="Choi S.B."/>
            <person name="Bosland P.W."/>
            <person name="Reeves G."/>
            <person name="Jo S.H."/>
            <person name="Lee B.W."/>
            <person name="Cho H.T."/>
            <person name="Choi H.S."/>
            <person name="Lee M.S."/>
            <person name="Yu Y."/>
            <person name="Do Choi Y."/>
            <person name="Park B.S."/>
            <person name="van Deynze A."/>
            <person name="Ashrafi H."/>
            <person name="Hill T."/>
            <person name="Kim W.T."/>
            <person name="Pai H.S."/>
            <person name="Ahn H.K."/>
            <person name="Yeam I."/>
            <person name="Giovannoni J.J."/>
            <person name="Rose J.K."/>
            <person name="Sorensen I."/>
            <person name="Lee S.J."/>
            <person name="Kim R.W."/>
            <person name="Choi I.Y."/>
            <person name="Choi B.S."/>
            <person name="Lim J.S."/>
            <person name="Lee Y.H."/>
            <person name="Choi D."/>
        </authorList>
    </citation>
    <scope>NUCLEOTIDE SEQUENCE [LARGE SCALE GENOMIC DNA]</scope>
    <source>
        <strain evidence="8">cv. CM334</strain>
    </source>
</reference>
<proteinExistence type="inferred from homology"/>
<evidence type="ECO:0000256" key="6">
    <source>
        <dbReference type="RuleBase" id="RU367044"/>
    </source>
</evidence>
<evidence type="ECO:0000256" key="5">
    <source>
        <dbReference type="ARBA" id="ARBA00022729"/>
    </source>
</evidence>
<evidence type="ECO:0000313" key="7">
    <source>
        <dbReference type="EMBL" id="PHT71198.1"/>
    </source>
</evidence>